<organism evidence="17 18">
    <name type="scientific">Leptobrachium leishanense</name>
    <name type="common">Leishan spiny toad</name>
    <dbReference type="NCBI Taxonomy" id="445787"/>
    <lineage>
        <taxon>Eukaryota</taxon>
        <taxon>Metazoa</taxon>
        <taxon>Chordata</taxon>
        <taxon>Craniata</taxon>
        <taxon>Vertebrata</taxon>
        <taxon>Euteleostomi</taxon>
        <taxon>Amphibia</taxon>
        <taxon>Batrachia</taxon>
        <taxon>Anura</taxon>
        <taxon>Pelobatoidea</taxon>
        <taxon>Megophryidae</taxon>
        <taxon>Leptobrachium</taxon>
    </lineage>
</organism>
<reference evidence="17" key="1">
    <citation type="submission" date="2025-08" db="UniProtKB">
        <authorList>
            <consortium name="Ensembl"/>
        </authorList>
    </citation>
    <scope>IDENTIFICATION</scope>
</reference>
<evidence type="ECO:0000256" key="14">
    <source>
        <dbReference type="RuleBase" id="RU363034"/>
    </source>
</evidence>
<feature type="domain" description="CUB" evidence="15">
    <location>
        <begin position="256"/>
        <end position="366"/>
    </location>
</feature>
<evidence type="ECO:0000256" key="4">
    <source>
        <dbReference type="ARBA" id="ARBA00022825"/>
    </source>
</evidence>
<evidence type="ECO:0000256" key="9">
    <source>
        <dbReference type="ARBA" id="ARBA00055017"/>
    </source>
</evidence>
<evidence type="ECO:0000256" key="3">
    <source>
        <dbReference type="ARBA" id="ARBA00022801"/>
    </source>
</evidence>
<dbReference type="InterPro" id="IPR001314">
    <property type="entry name" value="Peptidase_S1A"/>
</dbReference>
<evidence type="ECO:0000259" key="16">
    <source>
        <dbReference type="PROSITE" id="PS50240"/>
    </source>
</evidence>
<dbReference type="InterPro" id="IPR018114">
    <property type="entry name" value="TRYPSIN_HIS"/>
</dbReference>
<dbReference type="Pfam" id="PF00089">
    <property type="entry name" value="Trypsin"/>
    <property type="match status" value="2"/>
</dbReference>
<keyword evidence="5 13" id="KW-1015">Disulfide bond</keyword>
<evidence type="ECO:0000259" key="15">
    <source>
        <dbReference type="PROSITE" id="PS01180"/>
    </source>
</evidence>
<feature type="domain" description="Peptidase S1" evidence="16">
    <location>
        <begin position="534"/>
        <end position="771"/>
    </location>
</feature>
<evidence type="ECO:0000256" key="6">
    <source>
        <dbReference type="ARBA" id="ARBA00024195"/>
    </source>
</evidence>
<dbReference type="GO" id="GO:0004252">
    <property type="term" value="F:serine-type endopeptidase activity"/>
    <property type="evidence" value="ECO:0007669"/>
    <property type="project" value="InterPro"/>
</dbReference>
<evidence type="ECO:0000256" key="10">
    <source>
        <dbReference type="ARBA" id="ARBA00066609"/>
    </source>
</evidence>
<dbReference type="FunFam" id="2.40.10.10:FF:000002">
    <property type="entry name" value="Transmembrane protease serine"/>
    <property type="match status" value="1"/>
</dbReference>
<dbReference type="InterPro" id="IPR009003">
    <property type="entry name" value="Peptidase_S1_PA"/>
</dbReference>
<protein>
    <recommendedName>
        <fullName evidence="11">Ovochymase-2</fullName>
        <ecNumber evidence="10">3.4.21.120</ecNumber>
    </recommendedName>
    <alternativeName>
        <fullName evidence="12">Oviductal protease</fullName>
    </alternativeName>
    <alternativeName>
        <fullName evidence="7">Oviductin</fullName>
    </alternativeName>
</protein>
<feature type="disulfide bond" evidence="13">
    <location>
        <begin position="376"/>
        <end position="403"/>
    </location>
</feature>
<dbReference type="PANTHER" id="PTHR24252">
    <property type="entry name" value="ACROSIN-RELATED"/>
    <property type="match status" value="1"/>
</dbReference>
<dbReference type="Ensembl" id="ENSLLET00000020978.1">
    <property type="protein sequence ID" value="ENSLLEP00000020184.1"/>
    <property type="gene ID" value="ENSLLEG00000012800.1"/>
</dbReference>
<reference evidence="17" key="2">
    <citation type="submission" date="2025-09" db="UniProtKB">
        <authorList>
            <consortium name="Ensembl"/>
        </authorList>
    </citation>
    <scope>IDENTIFICATION</scope>
</reference>
<dbReference type="InterPro" id="IPR001254">
    <property type="entry name" value="Trypsin_dom"/>
</dbReference>
<dbReference type="PROSITE" id="PS50240">
    <property type="entry name" value="TRYPSIN_DOM"/>
    <property type="match status" value="2"/>
</dbReference>
<dbReference type="InterPro" id="IPR035914">
    <property type="entry name" value="Sperma_CUB_dom_sf"/>
</dbReference>
<dbReference type="SUPFAM" id="SSF50494">
    <property type="entry name" value="Trypsin-like serine proteases"/>
    <property type="match status" value="2"/>
</dbReference>
<keyword evidence="3 14" id="KW-0378">Hydrolase</keyword>
<dbReference type="Pfam" id="PF00431">
    <property type="entry name" value="CUB"/>
    <property type="match status" value="3"/>
</dbReference>
<name>A0A8C5N1I5_9ANUR</name>
<dbReference type="EC" id="3.4.21.120" evidence="10"/>
<keyword evidence="2" id="KW-0677">Repeat</keyword>
<dbReference type="SMART" id="SM00020">
    <property type="entry name" value="Tryp_SPc"/>
    <property type="match status" value="2"/>
</dbReference>
<evidence type="ECO:0000256" key="5">
    <source>
        <dbReference type="ARBA" id="ARBA00023157"/>
    </source>
</evidence>
<dbReference type="GO" id="GO:0006508">
    <property type="term" value="P:proteolysis"/>
    <property type="evidence" value="ECO:0007669"/>
    <property type="project" value="UniProtKB-KW"/>
</dbReference>
<dbReference type="InterPro" id="IPR000859">
    <property type="entry name" value="CUB_dom"/>
</dbReference>
<feature type="domain" description="CUB" evidence="15">
    <location>
        <begin position="827"/>
        <end position="939"/>
    </location>
</feature>
<comment type="similarity">
    <text evidence="6">Belongs to the peptidase S1 family. CLIP subfamily.</text>
</comment>
<dbReference type="AlphaFoldDB" id="A0A8C5N1I5"/>
<dbReference type="GeneTree" id="ENSGT00940000157791"/>
<proteinExistence type="inferred from homology"/>
<dbReference type="FunFam" id="2.40.10.10:FF:000003">
    <property type="entry name" value="Transmembrane serine protease 3"/>
    <property type="match status" value="1"/>
</dbReference>
<dbReference type="PANTHER" id="PTHR24252:SF18">
    <property type="entry name" value="OVOCHYMASE 1"/>
    <property type="match status" value="1"/>
</dbReference>
<dbReference type="PRINTS" id="PR00722">
    <property type="entry name" value="CHYMOTRYPSIN"/>
</dbReference>
<evidence type="ECO:0000256" key="8">
    <source>
        <dbReference type="ARBA" id="ARBA00050866"/>
    </source>
</evidence>
<dbReference type="FunFam" id="2.60.120.290:FF:000005">
    <property type="entry name" value="Procollagen C-endopeptidase enhancer 1"/>
    <property type="match status" value="1"/>
</dbReference>
<dbReference type="InterPro" id="IPR033116">
    <property type="entry name" value="TRYPSIN_SER"/>
</dbReference>
<evidence type="ECO:0000256" key="11">
    <source>
        <dbReference type="ARBA" id="ARBA00073429"/>
    </source>
</evidence>
<feature type="domain" description="CUB" evidence="15">
    <location>
        <begin position="376"/>
        <end position="488"/>
    </location>
</feature>
<comment type="caution">
    <text evidence="13">Lacks conserved residue(s) required for the propagation of feature annotation.</text>
</comment>
<keyword evidence="18" id="KW-1185">Reference proteome</keyword>
<comment type="catalytic activity">
    <reaction evidence="8">
        <text>Preferential cleavage at 371-Gly-Ser-Arg-|-Trp-374 of glycoprotein gp43 in Xenopus laevis coelemic egg envelope to yield gp41.</text>
        <dbReference type="EC" id="3.4.21.120"/>
    </reaction>
</comment>
<dbReference type="PROSITE" id="PS01180">
    <property type="entry name" value="CUB"/>
    <property type="match status" value="3"/>
</dbReference>
<dbReference type="Proteomes" id="UP000694569">
    <property type="component" value="Unplaced"/>
</dbReference>
<evidence type="ECO:0000256" key="12">
    <source>
        <dbReference type="ARBA" id="ARBA00075374"/>
    </source>
</evidence>
<dbReference type="OrthoDB" id="6380398at2759"/>
<evidence type="ECO:0000313" key="17">
    <source>
        <dbReference type="Ensembl" id="ENSLLEP00000020184.1"/>
    </source>
</evidence>
<evidence type="ECO:0000256" key="1">
    <source>
        <dbReference type="ARBA" id="ARBA00022670"/>
    </source>
</evidence>
<dbReference type="PROSITE" id="PS00135">
    <property type="entry name" value="TRYPSIN_SER"/>
    <property type="match status" value="1"/>
</dbReference>
<dbReference type="CDD" id="cd00190">
    <property type="entry name" value="Tryp_SPc"/>
    <property type="match status" value="2"/>
</dbReference>
<evidence type="ECO:0000256" key="2">
    <source>
        <dbReference type="ARBA" id="ARBA00022737"/>
    </source>
</evidence>
<keyword evidence="4 14" id="KW-0720">Serine protease</keyword>
<dbReference type="FunFam" id="2.40.10.10:FF:000068">
    <property type="entry name" value="transmembrane protease serine 2"/>
    <property type="match status" value="1"/>
</dbReference>
<comment type="function">
    <text evidence="9">Mediates gamete interaction by affecting the vitelline coat.</text>
</comment>
<evidence type="ECO:0000313" key="18">
    <source>
        <dbReference type="Proteomes" id="UP000694569"/>
    </source>
</evidence>
<dbReference type="Gene3D" id="2.40.10.10">
    <property type="entry name" value="Trypsin-like serine proteases"/>
    <property type="match status" value="2"/>
</dbReference>
<dbReference type="SMART" id="SM00042">
    <property type="entry name" value="CUB"/>
    <property type="match status" value="3"/>
</dbReference>
<dbReference type="SUPFAM" id="SSF49854">
    <property type="entry name" value="Spermadhesin, CUB domain"/>
    <property type="match status" value="3"/>
</dbReference>
<evidence type="ECO:0000256" key="7">
    <source>
        <dbReference type="ARBA" id="ARBA00043205"/>
    </source>
</evidence>
<dbReference type="InterPro" id="IPR043504">
    <property type="entry name" value="Peptidase_S1_PA_chymotrypsin"/>
</dbReference>
<dbReference type="FunFam" id="2.60.120.290:FF:000013">
    <property type="entry name" value="Membrane frizzled-related protein"/>
    <property type="match status" value="1"/>
</dbReference>
<dbReference type="CDD" id="cd00041">
    <property type="entry name" value="CUB"/>
    <property type="match status" value="3"/>
</dbReference>
<keyword evidence="1 14" id="KW-0645">Protease</keyword>
<sequence length="942" mass="104760">MNLLQVSLKRDRRHFCGGTIVSSTHIVTAAHCIVDRTFLEFTKVYVGDHDFSAPESTEVIFSVKDFKKHPNFNPNKPINYDIAIVMLDGNITFDERIQPVCLPNPDDIFEPGFLCVALGWGRLQENGILPKSLQEVSLPIIESQTCSSVMATLKGSLLLETVICAGFPDGGKDACQGDSGGPLVCRRVYGSWVLVGITSFGFGCAREWDNNAFIPTEKRGSPGIFTDVQKLLHWVFVNLDKDTTGQILPSARCSVKDGLLTGSNGNIVLPIEPQKYYKNNELCKWIVKVPRGMAILLNFTHFDVEPDFSCDLDYLAVYSEEGQLTGKFCGDVLPRPILVSYNTVLLAFFSDFQQYRTGFAVTYSAVDPHTYQESHCGSLAVHFNEGEIQSMNYPNNYVNFANCHWIIHAPKYFNIKLVFWSFDVEACTNCTYDSVKVFQDLAAEDEIGNFCGFSIPDSITSSSNIMVIKFNSDATENFKGFRGSFAFVATRSLFNIGTFWKASNQPHHNKEEMERFDAVCGISPIRPRFLFSKLLGGEEAITNSWPWHASVQFAGKHRCDGAIIADSWILTAASCVYPSKELIDLYLVVTGLHDLSRSEHDQRRSVKQIFVPSEFTQSSMDYNIALLRLTEPLQLNTFIRPVCLPENDIQPKPSSVCVITGWGLHGNGESKAAKLQQLEVPILLQGTCKAYYADRRGGITDRMFCAGFPSGKGDYSCTDQSGGPLVCQLDNSRAFSVLGIVNWGVNCKENHKPGVYTKVSLFNDWIRHLVNGSAKATEKPIVQLPNQYLRKNEGEQLNQTKEDTVYQESASSNESASSLNVYFATGCEDVVLLEPGEIRLDTKGEAYPTGFRCQWRIVAPKDQIIKLDLQQLHMPTDSKKCCNSLVIYEGVSSGKVLKAQLTADMVPCTVWSEGSALTVELSASAGDLQLGFRILYSFHDTK</sequence>
<dbReference type="Gene3D" id="2.60.120.290">
    <property type="entry name" value="Spermadhesin, CUB domain"/>
    <property type="match status" value="3"/>
</dbReference>
<dbReference type="PROSITE" id="PS00134">
    <property type="entry name" value="TRYPSIN_HIS"/>
    <property type="match status" value="1"/>
</dbReference>
<feature type="domain" description="Peptidase S1" evidence="16">
    <location>
        <begin position="1"/>
        <end position="240"/>
    </location>
</feature>
<accession>A0A8C5N1I5</accession>
<evidence type="ECO:0000256" key="13">
    <source>
        <dbReference type="PROSITE-ProRule" id="PRU00059"/>
    </source>
</evidence>
<dbReference type="GO" id="GO:0009566">
    <property type="term" value="P:fertilization"/>
    <property type="evidence" value="ECO:0007669"/>
    <property type="project" value="UniProtKB-ARBA"/>
</dbReference>